<evidence type="ECO:0000256" key="7">
    <source>
        <dbReference type="ARBA" id="ARBA00022909"/>
    </source>
</evidence>
<name>A0A316FZ64_9GAMM</name>
<evidence type="ECO:0000256" key="3">
    <source>
        <dbReference type="ARBA" id="ARBA00022679"/>
    </source>
</evidence>
<dbReference type="EMBL" id="QGGU01000002">
    <property type="protein sequence ID" value="PWK53931.1"/>
    <property type="molecule type" value="Genomic_DNA"/>
</dbReference>
<dbReference type="PANTHER" id="PTHR43071">
    <property type="entry name" value="2-AMINO-4-HYDROXY-6-HYDROXYMETHYLDIHYDROPTERIDINE PYROPHOSPHOKINASE"/>
    <property type="match status" value="1"/>
</dbReference>
<gene>
    <name evidence="10" type="ORF">C8D97_102323</name>
</gene>
<feature type="compositionally biased region" description="Basic and acidic residues" evidence="8">
    <location>
        <begin position="192"/>
        <end position="204"/>
    </location>
</feature>
<dbReference type="Proteomes" id="UP000245790">
    <property type="component" value="Unassembled WGS sequence"/>
</dbReference>
<keyword evidence="7" id="KW-0289">Folate biosynthesis</keyword>
<dbReference type="OrthoDB" id="9790168at2"/>
<accession>A0A316FZ64</accession>
<evidence type="ECO:0000256" key="8">
    <source>
        <dbReference type="SAM" id="MobiDB-lite"/>
    </source>
</evidence>
<dbReference type="PANTHER" id="PTHR43071:SF2">
    <property type="entry name" value="2-AMINO-4-HYDROXY-6-HYDROXYMETHYLDIHYDROPTERIDINE PYROPHOSPHOKINASE"/>
    <property type="match status" value="1"/>
</dbReference>
<keyword evidence="3" id="KW-0808">Transferase</keyword>
<evidence type="ECO:0000256" key="5">
    <source>
        <dbReference type="ARBA" id="ARBA00022777"/>
    </source>
</evidence>
<dbReference type="GO" id="GO:0046656">
    <property type="term" value="P:folic acid biosynthetic process"/>
    <property type="evidence" value="ECO:0007669"/>
    <property type="project" value="UniProtKB-KW"/>
</dbReference>
<evidence type="ECO:0000256" key="6">
    <source>
        <dbReference type="ARBA" id="ARBA00022840"/>
    </source>
</evidence>
<dbReference type="InterPro" id="IPR035907">
    <property type="entry name" value="Hppk_sf"/>
</dbReference>
<proteinExistence type="predicted"/>
<evidence type="ECO:0000256" key="2">
    <source>
        <dbReference type="ARBA" id="ARBA00013253"/>
    </source>
</evidence>
<evidence type="ECO:0000313" key="11">
    <source>
        <dbReference type="Proteomes" id="UP000245790"/>
    </source>
</evidence>
<protein>
    <recommendedName>
        <fullName evidence="2">2-amino-4-hydroxy-6-hydroxymethyldihydropteridine diphosphokinase</fullName>
        <ecNumber evidence="2">2.7.6.3</ecNumber>
    </recommendedName>
</protein>
<evidence type="ECO:0000259" key="9">
    <source>
        <dbReference type="Pfam" id="PF01288"/>
    </source>
</evidence>
<dbReference type="GO" id="GO:0003848">
    <property type="term" value="F:2-amino-4-hydroxy-6-hydroxymethyldihydropteridine diphosphokinase activity"/>
    <property type="evidence" value="ECO:0007669"/>
    <property type="project" value="UniProtKB-EC"/>
</dbReference>
<keyword evidence="5 10" id="KW-0418">Kinase</keyword>
<dbReference type="UniPathway" id="UPA00077">
    <property type="reaction ID" value="UER00155"/>
</dbReference>
<evidence type="ECO:0000256" key="4">
    <source>
        <dbReference type="ARBA" id="ARBA00022741"/>
    </source>
</evidence>
<organism evidence="10 11">
    <name type="scientific">Pleionea mediterranea</name>
    <dbReference type="NCBI Taxonomy" id="523701"/>
    <lineage>
        <taxon>Bacteria</taxon>
        <taxon>Pseudomonadati</taxon>
        <taxon>Pseudomonadota</taxon>
        <taxon>Gammaproteobacteria</taxon>
        <taxon>Oceanospirillales</taxon>
        <taxon>Pleioneaceae</taxon>
        <taxon>Pleionea</taxon>
    </lineage>
</organism>
<feature type="compositionally biased region" description="Low complexity" evidence="8">
    <location>
        <begin position="180"/>
        <end position="191"/>
    </location>
</feature>
<dbReference type="NCBIfam" id="TIGR01498">
    <property type="entry name" value="folK"/>
    <property type="match status" value="1"/>
</dbReference>
<comment type="pathway">
    <text evidence="1">Cofactor biosynthesis; tetrahydrofolate biosynthesis; 2-amino-4-hydroxy-6-hydroxymethyl-7,8-dihydropteridine diphosphate from 7,8-dihydroneopterin triphosphate: step 4/4.</text>
</comment>
<dbReference type="InterPro" id="IPR000550">
    <property type="entry name" value="Hppk"/>
</dbReference>
<dbReference type="AlphaFoldDB" id="A0A316FZ64"/>
<feature type="domain" description="7,8-dihydro-6-hydroxymethylpterin-pyrophosphokinase" evidence="9">
    <location>
        <begin position="7"/>
        <end position="129"/>
    </location>
</feature>
<dbReference type="GO" id="GO:0046654">
    <property type="term" value="P:tetrahydrofolate biosynthetic process"/>
    <property type="evidence" value="ECO:0007669"/>
    <property type="project" value="UniProtKB-UniPathway"/>
</dbReference>
<keyword evidence="4" id="KW-0547">Nucleotide-binding</keyword>
<dbReference type="CDD" id="cd00483">
    <property type="entry name" value="HPPK"/>
    <property type="match status" value="1"/>
</dbReference>
<reference evidence="10 11" key="1">
    <citation type="submission" date="2018-05" db="EMBL/GenBank/DDBJ databases">
        <title>Genomic Encyclopedia of Type Strains, Phase IV (KMG-IV): sequencing the most valuable type-strain genomes for metagenomic binning, comparative biology and taxonomic classification.</title>
        <authorList>
            <person name="Goeker M."/>
        </authorList>
    </citation>
    <scope>NUCLEOTIDE SEQUENCE [LARGE SCALE GENOMIC DNA]</scope>
    <source>
        <strain evidence="10 11">DSM 25350</strain>
    </source>
</reference>
<keyword evidence="6" id="KW-0067">ATP-binding</keyword>
<dbReference type="EC" id="2.7.6.3" evidence="2"/>
<dbReference type="GO" id="GO:0005524">
    <property type="term" value="F:ATP binding"/>
    <property type="evidence" value="ECO:0007669"/>
    <property type="project" value="UniProtKB-KW"/>
</dbReference>
<dbReference type="Pfam" id="PF01288">
    <property type="entry name" value="HPPK"/>
    <property type="match status" value="1"/>
</dbReference>
<sequence length="204" mass="23183">MPQIFASIGTNINRKKHLSLALSQLHQRFGPLSLSPVYRSEAVGFEGDDFYNMVAGFESDDSIETINQCFKSIEKQAGRDHTSPKFSDRTLDIDLLNYGDHICQTPIVLPRDEITYHAFVLLPLCDVAPHWIHPVKRVSIKQLWQNFDKPGQQLEKINDPIDMTVFTQAVSNNHLSDQTNSNNSESINQESGNKEPINKEPQYD</sequence>
<dbReference type="GO" id="GO:0016301">
    <property type="term" value="F:kinase activity"/>
    <property type="evidence" value="ECO:0007669"/>
    <property type="project" value="UniProtKB-KW"/>
</dbReference>
<dbReference type="SUPFAM" id="SSF55083">
    <property type="entry name" value="6-hydroxymethyl-7,8-dihydropterin pyrophosphokinase, HPPK"/>
    <property type="match status" value="1"/>
</dbReference>
<comment type="caution">
    <text evidence="10">The sequence shown here is derived from an EMBL/GenBank/DDBJ whole genome shotgun (WGS) entry which is preliminary data.</text>
</comment>
<feature type="region of interest" description="Disordered" evidence="8">
    <location>
        <begin position="174"/>
        <end position="204"/>
    </location>
</feature>
<dbReference type="Gene3D" id="3.30.70.560">
    <property type="entry name" value="7,8-Dihydro-6-hydroxymethylpterin-pyrophosphokinase HPPK"/>
    <property type="match status" value="1"/>
</dbReference>
<dbReference type="RefSeq" id="WP_109762043.1">
    <property type="nucleotide sequence ID" value="NZ_QGGU01000002.1"/>
</dbReference>
<evidence type="ECO:0000256" key="1">
    <source>
        <dbReference type="ARBA" id="ARBA00005051"/>
    </source>
</evidence>
<evidence type="ECO:0000313" key="10">
    <source>
        <dbReference type="EMBL" id="PWK53931.1"/>
    </source>
</evidence>
<keyword evidence="11" id="KW-1185">Reference proteome</keyword>